<feature type="domain" description="Peptidase M24" evidence="1">
    <location>
        <begin position="143"/>
        <end position="336"/>
    </location>
</feature>
<name>A0ABV0K6I2_9CYAN</name>
<evidence type="ECO:0000313" key="3">
    <source>
        <dbReference type="Proteomes" id="UP001482513"/>
    </source>
</evidence>
<proteinExistence type="predicted"/>
<sequence>MNRSEEISEKLAVLRNTLQETDAAGIRLRGTDWFAWATAGGSNTVLLAAEAGVAEVLVTPTDAWVLTDEIEAQRLKDEELPEGSPYKLQVNPWAQGSERQAFVEEATQGGQVLSDKPSGVSTEAALPASLIQHRWVMLPSELERYRQVGRLASEAMTEVLTQAQPTWTEHQLAGAGAAAMWARGLHPALTLAAGDRRLPLYRHPLPSGETLGRQAMLVFCARGHGLIVSLTRFVFFDKLSESDRQRHRTIAEIEAVALDHSQVDTPLNAIYHALATAYEQHGFPNAIREHHQGGTAGYGAREVVATAETSDRLAAPVILAWNPSIPGAKIEDTFVLHPDNSLENLSFDPQFPHQEIAGRLRSIPLER</sequence>
<dbReference type="PANTHER" id="PTHR46112">
    <property type="entry name" value="AMINOPEPTIDASE"/>
    <property type="match status" value="1"/>
</dbReference>
<organism evidence="2 3">
    <name type="scientific">Leptolyngbya subtilissima DQ-A4</name>
    <dbReference type="NCBI Taxonomy" id="2933933"/>
    <lineage>
        <taxon>Bacteria</taxon>
        <taxon>Bacillati</taxon>
        <taxon>Cyanobacteriota</taxon>
        <taxon>Cyanophyceae</taxon>
        <taxon>Leptolyngbyales</taxon>
        <taxon>Leptolyngbyaceae</taxon>
        <taxon>Leptolyngbya group</taxon>
        <taxon>Leptolyngbya</taxon>
    </lineage>
</organism>
<dbReference type="Pfam" id="PF00557">
    <property type="entry name" value="Peptidase_M24"/>
    <property type="match status" value="1"/>
</dbReference>
<dbReference type="PANTHER" id="PTHR46112:SF2">
    <property type="entry name" value="XAA-PRO AMINOPEPTIDASE P-RELATED"/>
    <property type="match status" value="1"/>
</dbReference>
<dbReference type="InterPro" id="IPR036005">
    <property type="entry name" value="Creatinase/aminopeptidase-like"/>
</dbReference>
<accession>A0ABV0K6I2</accession>
<dbReference type="InterPro" id="IPR050659">
    <property type="entry name" value="Peptidase_M24B"/>
</dbReference>
<dbReference type="EMBL" id="JAMPKX010000007">
    <property type="protein sequence ID" value="MEP0948312.1"/>
    <property type="molecule type" value="Genomic_DNA"/>
</dbReference>
<evidence type="ECO:0000313" key="2">
    <source>
        <dbReference type="EMBL" id="MEP0948312.1"/>
    </source>
</evidence>
<reference evidence="2 3" key="1">
    <citation type="submission" date="2022-04" db="EMBL/GenBank/DDBJ databases">
        <title>Positive selection, recombination, and allopatry shape intraspecific diversity of widespread and dominant cyanobacteria.</title>
        <authorList>
            <person name="Wei J."/>
            <person name="Shu W."/>
            <person name="Hu C."/>
        </authorList>
    </citation>
    <scope>NUCLEOTIDE SEQUENCE [LARGE SCALE GENOMIC DNA]</scope>
    <source>
        <strain evidence="2 3">DQ-A4</strain>
    </source>
</reference>
<dbReference type="CDD" id="cd01066">
    <property type="entry name" value="APP_MetAP"/>
    <property type="match status" value="1"/>
</dbReference>
<dbReference type="RefSeq" id="WP_190703666.1">
    <property type="nucleotide sequence ID" value="NZ_JAMPKX010000007.1"/>
</dbReference>
<dbReference type="Proteomes" id="UP001482513">
    <property type="component" value="Unassembled WGS sequence"/>
</dbReference>
<keyword evidence="3" id="KW-1185">Reference proteome</keyword>
<comment type="caution">
    <text evidence="2">The sequence shown here is derived from an EMBL/GenBank/DDBJ whole genome shotgun (WGS) entry which is preliminary data.</text>
</comment>
<dbReference type="InterPro" id="IPR000994">
    <property type="entry name" value="Pept_M24"/>
</dbReference>
<dbReference type="Gene3D" id="3.90.230.10">
    <property type="entry name" value="Creatinase/methionine aminopeptidase superfamily"/>
    <property type="match status" value="1"/>
</dbReference>
<protein>
    <submittedName>
        <fullName evidence="2">M24 family metallopeptidase</fullName>
    </submittedName>
</protein>
<evidence type="ECO:0000259" key="1">
    <source>
        <dbReference type="Pfam" id="PF00557"/>
    </source>
</evidence>
<dbReference type="SUPFAM" id="SSF55920">
    <property type="entry name" value="Creatinase/aminopeptidase"/>
    <property type="match status" value="1"/>
</dbReference>
<gene>
    <name evidence="2" type="ORF">NC992_15620</name>
</gene>